<gene>
    <name evidence="1" type="ORF">QUF89_16205</name>
</gene>
<evidence type="ECO:0008006" key="3">
    <source>
        <dbReference type="Google" id="ProtNLM"/>
    </source>
</evidence>
<dbReference type="AlphaFoldDB" id="A0AAW7II50"/>
<dbReference type="KEGG" id="bsj:UP17_11910"/>
<reference evidence="1" key="1">
    <citation type="submission" date="2023-06" db="EMBL/GenBank/DDBJ databases">
        <title>Comparative genomics of Bacillaceae isolates and their secondary metabolite potential.</title>
        <authorList>
            <person name="Song L."/>
            <person name="Nielsen L.J."/>
            <person name="Mohite O."/>
            <person name="Xu X."/>
            <person name="Weber T."/>
            <person name="Kovacs A.T."/>
        </authorList>
    </citation>
    <scope>NUCLEOTIDE SEQUENCE</scope>
    <source>
        <strain evidence="1">D8_B_37</strain>
    </source>
</reference>
<name>A0AAW7II50_9BACI</name>
<dbReference type="EMBL" id="JAUCEY010000008">
    <property type="protein sequence ID" value="MDM5453697.1"/>
    <property type="molecule type" value="Genomic_DNA"/>
</dbReference>
<evidence type="ECO:0000313" key="1">
    <source>
        <dbReference type="EMBL" id="MDM5453697.1"/>
    </source>
</evidence>
<comment type="caution">
    <text evidence="1">The sequence shown here is derived from an EMBL/GenBank/DDBJ whole genome shotgun (WGS) entry which is preliminary data.</text>
</comment>
<accession>A0AAW7II50</accession>
<proteinExistence type="predicted"/>
<protein>
    <recommendedName>
        <fullName evidence="3">Transposase</fullName>
    </recommendedName>
</protein>
<evidence type="ECO:0000313" key="2">
    <source>
        <dbReference type="Proteomes" id="UP001234602"/>
    </source>
</evidence>
<sequence length="94" mass="11251">MPLFVQIRRYLSKSMLKKSSFNYNNFSYRTGEKGKIHVSFTMLIYIYNAQKLAVNRPNQQMHKMNQAVFRLSKRGKTFMELILIIIEIEMWALI</sequence>
<dbReference type="Proteomes" id="UP001234602">
    <property type="component" value="Unassembled WGS sequence"/>
</dbReference>
<dbReference type="RefSeq" id="WP_061463200.1">
    <property type="nucleotide sequence ID" value="NZ_JAUCEY010000008.1"/>
</dbReference>
<organism evidence="1 2">
    <name type="scientific">Peribacillus simplex</name>
    <dbReference type="NCBI Taxonomy" id="1478"/>
    <lineage>
        <taxon>Bacteria</taxon>
        <taxon>Bacillati</taxon>
        <taxon>Bacillota</taxon>
        <taxon>Bacilli</taxon>
        <taxon>Bacillales</taxon>
        <taxon>Bacillaceae</taxon>
        <taxon>Peribacillus</taxon>
    </lineage>
</organism>